<feature type="compositionally biased region" description="Polar residues" evidence="1">
    <location>
        <begin position="1"/>
        <end position="28"/>
    </location>
</feature>
<gene>
    <name evidence="2" type="ORF">BLA29_009008</name>
</gene>
<reference evidence="2 3" key="1">
    <citation type="submission" date="2017-03" db="EMBL/GenBank/DDBJ databases">
        <title>Genome Survey of Euroglyphus maynei.</title>
        <authorList>
            <person name="Arlian L.G."/>
            <person name="Morgan M.S."/>
            <person name="Rider S.D."/>
        </authorList>
    </citation>
    <scope>NUCLEOTIDE SEQUENCE [LARGE SCALE GENOMIC DNA]</scope>
    <source>
        <strain evidence="2">Arlian Lab</strain>
        <tissue evidence="2">Whole body</tissue>
    </source>
</reference>
<sequence>MQQLNITNNPSTATVKQPERLNNSKSSMINPNDIFNNNNHNPNCIGGNTITGGNQLNLPPLPLQDALTVEDLEKL</sequence>
<name>A0A1Y3BC56_EURMA</name>
<keyword evidence="3" id="KW-1185">Reference proteome</keyword>
<feature type="region of interest" description="Disordered" evidence="1">
    <location>
        <begin position="1"/>
        <end position="35"/>
    </location>
</feature>
<dbReference type="Proteomes" id="UP000194236">
    <property type="component" value="Unassembled WGS sequence"/>
</dbReference>
<evidence type="ECO:0000313" key="2">
    <source>
        <dbReference type="EMBL" id="OTF76795.1"/>
    </source>
</evidence>
<organism evidence="2 3">
    <name type="scientific">Euroglyphus maynei</name>
    <name type="common">Mayne's house dust mite</name>
    <dbReference type="NCBI Taxonomy" id="6958"/>
    <lineage>
        <taxon>Eukaryota</taxon>
        <taxon>Metazoa</taxon>
        <taxon>Ecdysozoa</taxon>
        <taxon>Arthropoda</taxon>
        <taxon>Chelicerata</taxon>
        <taxon>Arachnida</taxon>
        <taxon>Acari</taxon>
        <taxon>Acariformes</taxon>
        <taxon>Sarcoptiformes</taxon>
        <taxon>Astigmata</taxon>
        <taxon>Psoroptidia</taxon>
        <taxon>Analgoidea</taxon>
        <taxon>Pyroglyphidae</taxon>
        <taxon>Pyroglyphinae</taxon>
        <taxon>Euroglyphus</taxon>
    </lineage>
</organism>
<dbReference type="AlphaFoldDB" id="A0A1Y3BC56"/>
<accession>A0A1Y3BC56</accession>
<dbReference type="EMBL" id="MUJZ01035740">
    <property type="protein sequence ID" value="OTF76795.1"/>
    <property type="molecule type" value="Genomic_DNA"/>
</dbReference>
<proteinExistence type="predicted"/>
<evidence type="ECO:0000256" key="1">
    <source>
        <dbReference type="SAM" id="MobiDB-lite"/>
    </source>
</evidence>
<comment type="caution">
    <text evidence="2">The sequence shown here is derived from an EMBL/GenBank/DDBJ whole genome shotgun (WGS) entry which is preliminary data.</text>
</comment>
<evidence type="ECO:0000313" key="3">
    <source>
        <dbReference type="Proteomes" id="UP000194236"/>
    </source>
</evidence>
<protein>
    <submittedName>
        <fullName evidence="2">Uncharacterized protein</fullName>
    </submittedName>
</protein>